<reference evidence="1" key="1">
    <citation type="journal article" date="2021" name="PeerJ">
        <title>Extensive microbial diversity within the chicken gut microbiome revealed by metagenomics and culture.</title>
        <authorList>
            <person name="Gilroy R."/>
            <person name="Ravi A."/>
            <person name="Getino M."/>
            <person name="Pursley I."/>
            <person name="Horton D.L."/>
            <person name="Alikhan N.F."/>
            <person name="Baker D."/>
            <person name="Gharbi K."/>
            <person name="Hall N."/>
            <person name="Watson M."/>
            <person name="Adriaenssens E.M."/>
            <person name="Foster-Nyarko E."/>
            <person name="Jarju S."/>
            <person name="Secka A."/>
            <person name="Antonio M."/>
            <person name="Oren A."/>
            <person name="Chaudhuri R.R."/>
            <person name="La Ragione R."/>
            <person name="Hildebrand F."/>
            <person name="Pallen M.J."/>
        </authorList>
    </citation>
    <scope>NUCLEOTIDE SEQUENCE</scope>
    <source>
        <strain evidence="1">ChiHjej13B12-9602</strain>
    </source>
</reference>
<dbReference type="SFLD" id="SFLDS00003">
    <property type="entry name" value="Haloacid_Dehalogenase"/>
    <property type="match status" value="1"/>
</dbReference>
<name>A0A921IVR8_9ACTN</name>
<dbReference type="NCBIfam" id="TIGR01509">
    <property type="entry name" value="HAD-SF-IA-v3"/>
    <property type="match status" value="1"/>
</dbReference>
<comment type="caution">
    <text evidence="1">The sequence shown here is derived from an EMBL/GenBank/DDBJ whole genome shotgun (WGS) entry which is preliminary data.</text>
</comment>
<dbReference type="NCBIfam" id="TIGR01549">
    <property type="entry name" value="HAD-SF-IA-v1"/>
    <property type="match status" value="1"/>
</dbReference>
<dbReference type="PANTHER" id="PTHR43434">
    <property type="entry name" value="PHOSPHOGLYCOLATE PHOSPHATASE"/>
    <property type="match status" value="1"/>
</dbReference>
<dbReference type="SUPFAM" id="SSF56784">
    <property type="entry name" value="HAD-like"/>
    <property type="match status" value="1"/>
</dbReference>
<dbReference type="InterPro" id="IPR023198">
    <property type="entry name" value="PGP-like_dom2"/>
</dbReference>
<dbReference type="AlphaFoldDB" id="A0A921IVR8"/>
<dbReference type="Gene3D" id="1.10.150.240">
    <property type="entry name" value="Putative phosphatase, domain 2"/>
    <property type="match status" value="1"/>
</dbReference>
<dbReference type="GO" id="GO:0008967">
    <property type="term" value="F:phosphoglycolate phosphatase activity"/>
    <property type="evidence" value="ECO:0007669"/>
    <property type="project" value="TreeGrafter"/>
</dbReference>
<dbReference type="GO" id="GO:0006281">
    <property type="term" value="P:DNA repair"/>
    <property type="evidence" value="ECO:0007669"/>
    <property type="project" value="TreeGrafter"/>
</dbReference>
<dbReference type="OrthoDB" id="9797743at2"/>
<dbReference type="InterPro" id="IPR036412">
    <property type="entry name" value="HAD-like_sf"/>
</dbReference>
<protein>
    <submittedName>
        <fullName evidence="1">HAD family phosphatase</fullName>
    </submittedName>
</protein>
<dbReference type="Pfam" id="PF00702">
    <property type="entry name" value="Hydrolase"/>
    <property type="match status" value="1"/>
</dbReference>
<accession>A0A921IVR8</accession>
<evidence type="ECO:0000313" key="2">
    <source>
        <dbReference type="Proteomes" id="UP000753256"/>
    </source>
</evidence>
<dbReference type="PRINTS" id="PR00413">
    <property type="entry name" value="HADHALOGNASE"/>
</dbReference>
<dbReference type="InterPro" id="IPR006439">
    <property type="entry name" value="HAD-SF_hydro_IA"/>
</dbReference>
<gene>
    <name evidence="1" type="ORF">K8V70_09945</name>
</gene>
<dbReference type="EMBL" id="DYUZ01000035">
    <property type="protein sequence ID" value="HJG38158.1"/>
    <property type="molecule type" value="Genomic_DNA"/>
</dbReference>
<dbReference type="GO" id="GO:0005829">
    <property type="term" value="C:cytosol"/>
    <property type="evidence" value="ECO:0007669"/>
    <property type="project" value="TreeGrafter"/>
</dbReference>
<dbReference type="SFLD" id="SFLDG01129">
    <property type="entry name" value="C1.5:_HAD__Beta-PGM__Phosphata"/>
    <property type="match status" value="1"/>
</dbReference>
<organism evidence="1 2">
    <name type="scientific">Enorma phocaeensis</name>
    <dbReference type="NCBI Taxonomy" id="1871019"/>
    <lineage>
        <taxon>Bacteria</taxon>
        <taxon>Bacillati</taxon>
        <taxon>Actinomycetota</taxon>
        <taxon>Coriobacteriia</taxon>
        <taxon>Coriobacteriales</taxon>
        <taxon>Coriobacteriaceae</taxon>
        <taxon>Enorma</taxon>
    </lineage>
</organism>
<dbReference type="PANTHER" id="PTHR43434:SF1">
    <property type="entry name" value="PHOSPHOGLYCOLATE PHOSPHATASE"/>
    <property type="match status" value="1"/>
</dbReference>
<dbReference type="SFLD" id="SFLDG01135">
    <property type="entry name" value="C1.5.6:_HAD__Beta-PGM__Phospha"/>
    <property type="match status" value="1"/>
</dbReference>
<dbReference type="Proteomes" id="UP000753256">
    <property type="component" value="Unassembled WGS sequence"/>
</dbReference>
<dbReference type="InterPro" id="IPR050155">
    <property type="entry name" value="HAD-like_hydrolase_sf"/>
</dbReference>
<dbReference type="RefSeq" id="WP_102372726.1">
    <property type="nucleotide sequence ID" value="NZ_DYUZ01000035.1"/>
</dbReference>
<dbReference type="Gene3D" id="3.40.50.1000">
    <property type="entry name" value="HAD superfamily/HAD-like"/>
    <property type="match status" value="1"/>
</dbReference>
<proteinExistence type="predicted"/>
<reference evidence="1" key="2">
    <citation type="submission" date="2021-09" db="EMBL/GenBank/DDBJ databases">
        <authorList>
            <person name="Gilroy R."/>
        </authorList>
    </citation>
    <scope>NUCLEOTIDE SEQUENCE</scope>
    <source>
        <strain evidence="1">ChiHjej13B12-9602</strain>
    </source>
</reference>
<evidence type="ECO:0000313" key="1">
    <source>
        <dbReference type="EMBL" id="HJG38158.1"/>
    </source>
</evidence>
<sequence length="220" mass="24476">MLTDKKAIIFDMDGVLVDSERVYQDAIRTYFTAHGIPVTDEEYNIIAGASGQDSRRMFSEWWERATGEKRSGREIDHEVFIEIGGETFDYATIRNPGVPETLAALKQQGWRLALASSSPKDNIVQVLEQCGIKDCFELLVSGEDFHQSKPDPAIYLHAIDELGLPAEDCIAVEDSDYGITAAKRAGLTVIAKREERFNFTQEGADYLVDEIPGILDVVKG</sequence>
<dbReference type="InterPro" id="IPR023214">
    <property type="entry name" value="HAD_sf"/>
</dbReference>